<dbReference type="EMBL" id="CAUEEQ010013456">
    <property type="protein sequence ID" value="CAJ0937435.1"/>
    <property type="molecule type" value="Genomic_DNA"/>
</dbReference>
<comment type="caution">
    <text evidence="5">The sequence shown here is derived from an EMBL/GenBank/DDBJ whole genome shotgun (WGS) entry which is preliminary data.</text>
</comment>
<dbReference type="InterPro" id="IPR001849">
    <property type="entry name" value="PH_domain"/>
</dbReference>
<dbReference type="Pfam" id="PF06462">
    <property type="entry name" value="Hyd_WA"/>
    <property type="match status" value="4"/>
</dbReference>
<evidence type="ECO:0000256" key="3">
    <source>
        <dbReference type="SAM" id="MobiDB-lite"/>
    </source>
</evidence>
<proteinExistence type="predicted"/>
<sequence length="646" mass="72406">MTYQLEDGEITDEPVGRLSIWTVSLQGKVWYREDVCHDNPEGSSWSEIETPSEVIQISCGPDDLLWAALWEGQAIVRKGIGRNNPKGTSWEIVEAPTPEDGIMHVSVGVHVVWAVTKERKVWFRRGINSHNPCGTSWIEMVGELAMLSVGLNDQVWGIGYEDRAVYFRQGVTPSELSGKMWKAILVPRESDGQILEASQASTDEVRGQTDSVIQSDVESEAEQAEIPDLGSSTSDRKEVVNPRAELPLDPQEDAGPSCEEAPTHSKMTRAPQWSSIDLVEARISSLQAADDASNLSVFETFPEGTEDSFGRDIFPLWTWVSGGSCLVDSQTPLNGLTASMQSMSLSITPANTAVWRKQIFEQLSERTKRELDSFRHYEPAIDQSVWVKTGALQWWRDCKPYKWIDVRVALEQVTASDGSIDSILFIYYTHYEEKKYLHLFLNEVTILVPVLNDAKHSFAIYTSETTKQRWPVRLAAATEQEMHDWLSLLSRSCCEIRKVQGPPSPQAIWSVTCKGDIFVSEPSSDLEFLTSGRLCDQMFWRQVGGHLKLVESSSCGVVWGISYDLTAWVYTGGYGGGFMQGLDSSTNNIFPQSDTTCVYIYENQRWNPITGYSSMGLLTDRYMWSDASGLQECTKTSMKPPSPQWS</sequence>
<keyword evidence="6" id="KW-1185">Reference proteome</keyword>
<gene>
    <name evidence="5" type="ORF">RIMI_LOCUS7193847</name>
</gene>
<evidence type="ECO:0000256" key="1">
    <source>
        <dbReference type="ARBA" id="ARBA00004652"/>
    </source>
</evidence>
<evidence type="ECO:0000256" key="2">
    <source>
        <dbReference type="ARBA" id="ARBA00016409"/>
    </source>
</evidence>
<dbReference type="SUPFAM" id="SSF50729">
    <property type="entry name" value="PH domain-like"/>
    <property type="match status" value="1"/>
</dbReference>
<evidence type="ECO:0000313" key="6">
    <source>
        <dbReference type="Proteomes" id="UP001176940"/>
    </source>
</evidence>
<dbReference type="SMART" id="SM00693">
    <property type="entry name" value="DysFN"/>
    <property type="match status" value="1"/>
</dbReference>
<dbReference type="PANTHER" id="PTHR23250:SF1">
    <property type="entry name" value="TECTONIN BETA-PROPELLER REPEAT-CONTAINING PROTEIN 1"/>
    <property type="match status" value="1"/>
</dbReference>
<dbReference type="PANTHER" id="PTHR23250">
    <property type="entry name" value="DYSFERLIN-RELATED"/>
    <property type="match status" value="1"/>
</dbReference>
<dbReference type="Proteomes" id="UP001176940">
    <property type="component" value="Unassembled WGS sequence"/>
</dbReference>
<feature type="domain" description="PH" evidence="4">
    <location>
        <begin position="455"/>
        <end position="494"/>
    </location>
</feature>
<dbReference type="PROSITE" id="PS50003">
    <property type="entry name" value="PH_DOMAIN"/>
    <property type="match status" value="1"/>
</dbReference>
<dbReference type="SMART" id="SM00706">
    <property type="entry name" value="TECPR"/>
    <property type="match status" value="6"/>
</dbReference>
<name>A0ABN9LDR4_9NEOB</name>
<feature type="compositionally biased region" description="Polar residues" evidence="3">
    <location>
        <begin position="198"/>
        <end position="216"/>
    </location>
</feature>
<accession>A0ABN9LDR4</accession>
<evidence type="ECO:0000313" key="5">
    <source>
        <dbReference type="EMBL" id="CAJ0937435.1"/>
    </source>
</evidence>
<organism evidence="5 6">
    <name type="scientific">Ranitomeya imitator</name>
    <name type="common">mimic poison frog</name>
    <dbReference type="NCBI Taxonomy" id="111125"/>
    <lineage>
        <taxon>Eukaryota</taxon>
        <taxon>Metazoa</taxon>
        <taxon>Chordata</taxon>
        <taxon>Craniata</taxon>
        <taxon>Vertebrata</taxon>
        <taxon>Euteleostomi</taxon>
        <taxon>Amphibia</taxon>
        <taxon>Batrachia</taxon>
        <taxon>Anura</taxon>
        <taxon>Neobatrachia</taxon>
        <taxon>Hyloidea</taxon>
        <taxon>Dendrobatidae</taxon>
        <taxon>Dendrobatinae</taxon>
        <taxon>Ranitomeya</taxon>
    </lineage>
</organism>
<comment type="subcellular location">
    <subcellularLocation>
        <location evidence="1">Cytoplasmic vesicle</location>
        <location evidence="1">Autophagosome membrane</location>
    </subcellularLocation>
</comment>
<reference evidence="5" key="1">
    <citation type="submission" date="2023-07" db="EMBL/GenBank/DDBJ databases">
        <authorList>
            <person name="Stuckert A."/>
        </authorList>
    </citation>
    <scope>NUCLEOTIDE SEQUENCE</scope>
</reference>
<protein>
    <recommendedName>
        <fullName evidence="2">Tectonin beta-propeller repeat-containing protein 1</fullName>
    </recommendedName>
</protein>
<evidence type="ECO:0000259" key="4">
    <source>
        <dbReference type="PROSITE" id="PS50003"/>
    </source>
</evidence>
<dbReference type="InterPro" id="IPR006624">
    <property type="entry name" value="Beta-propeller_rpt_TECPR"/>
</dbReference>
<dbReference type="InterPro" id="IPR051513">
    <property type="entry name" value="Tectonin_beta-prop"/>
</dbReference>
<dbReference type="CDD" id="cd13300">
    <property type="entry name" value="PH1_TECPR1"/>
    <property type="match status" value="1"/>
</dbReference>
<dbReference type="InterPro" id="IPR006614">
    <property type="entry name" value="Peroxin/Ferlin"/>
</dbReference>
<feature type="non-terminal residue" evidence="5">
    <location>
        <position position="646"/>
    </location>
</feature>
<dbReference type="InterPro" id="IPR011993">
    <property type="entry name" value="PH-like_dom_sf"/>
</dbReference>
<feature type="region of interest" description="Disordered" evidence="3">
    <location>
        <begin position="198"/>
        <end position="271"/>
    </location>
</feature>
<dbReference type="Gene3D" id="2.30.29.30">
    <property type="entry name" value="Pleckstrin-homology domain (PH domain)/Phosphotyrosine-binding domain (PTB)"/>
    <property type="match status" value="1"/>
</dbReference>